<dbReference type="EMBL" id="UOGD01000218">
    <property type="protein sequence ID" value="VAX22206.1"/>
    <property type="molecule type" value="Genomic_DNA"/>
</dbReference>
<name>A0A3B1BV79_9ZZZZ</name>
<evidence type="ECO:0008006" key="2">
    <source>
        <dbReference type="Google" id="ProtNLM"/>
    </source>
</evidence>
<reference evidence="1" key="1">
    <citation type="submission" date="2018-06" db="EMBL/GenBank/DDBJ databases">
        <authorList>
            <person name="Zhirakovskaya E."/>
        </authorList>
    </citation>
    <scope>NUCLEOTIDE SEQUENCE</scope>
</reference>
<dbReference type="SUPFAM" id="SSF56935">
    <property type="entry name" value="Porins"/>
    <property type="match status" value="1"/>
</dbReference>
<protein>
    <recommendedName>
        <fullName evidence="2">Hemin receptor</fullName>
    </recommendedName>
</protein>
<sequence length="493" mass="55263">MYNSFSSIRYTILVLILTSFTYVNSQTVADAIRLSQPPMYSNARAMSLGNAYSVIGNDYSGILFNPATLGLTEGTEFTGSINYDFYNNNAIFFNTPTQFTNSTTTFSQFGIVLQLNADTSNSFALALGYTHTADFNRARKFTGYNPNNTMIEDLTVNNKEVSRELRLSYPVYDQTTDEYLHDETVFNGNLQQSGFDLEDGGLNVWSFGGSYEFASNIFLGGSINYSVGSYLGDSEYTEADVFNNYNSQTDPNDPNSVGFQNMTKRVTRKWAINGYDFRFGILYKLWNFIGLGVSFKTPTHYSIIENLTYNAESRFAKGYTKQYESKVVEKGYKISTPFEITAGTMVNLWIITATVQATYIDFGQIQYEGGLDYTDQAKVNKYLKSTLDPAIRLNGGAEFRLPFTGLAARAGAMLVITPSDIEQKKETGKADFTYSQKYLTAGIGFRSGENLEFDIGYVFGWWTVINENYGTGQSTVTDDIQSHNIIFTTSFRL</sequence>
<dbReference type="AlphaFoldDB" id="A0A3B1BV79"/>
<evidence type="ECO:0000313" key="1">
    <source>
        <dbReference type="EMBL" id="VAX22206.1"/>
    </source>
</evidence>
<organism evidence="1">
    <name type="scientific">hydrothermal vent metagenome</name>
    <dbReference type="NCBI Taxonomy" id="652676"/>
    <lineage>
        <taxon>unclassified sequences</taxon>
        <taxon>metagenomes</taxon>
        <taxon>ecological metagenomes</taxon>
    </lineage>
</organism>
<accession>A0A3B1BV79</accession>
<proteinExistence type="predicted"/>
<dbReference type="Gene3D" id="2.40.160.60">
    <property type="entry name" value="Outer membrane protein transport protein (OMPP1/FadL/TodX)"/>
    <property type="match status" value="1"/>
</dbReference>
<gene>
    <name evidence="1" type="ORF">MNBD_IGNAVI01-2542</name>
</gene>